<protein>
    <submittedName>
        <fullName evidence="4">Transposase</fullName>
    </submittedName>
</protein>
<comment type="caution">
    <text evidence="4">The sequence shown here is derived from an EMBL/GenBank/DDBJ whole genome shotgun (WGS) entry which is preliminary data.</text>
</comment>
<dbReference type="GO" id="GO:0004803">
    <property type="term" value="F:transposase activity"/>
    <property type="evidence" value="ECO:0007669"/>
    <property type="project" value="InterPro"/>
</dbReference>
<feature type="domain" description="Transposase InsH N-terminal" evidence="3">
    <location>
        <begin position="10"/>
        <end position="104"/>
    </location>
</feature>
<dbReference type="EMBL" id="JENJ01000117">
    <property type="protein sequence ID" value="KGM92844.1"/>
    <property type="molecule type" value="Genomic_DNA"/>
</dbReference>
<accession>A0A0A0HUI4</accession>
<dbReference type="Proteomes" id="UP000030012">
    <property type="component" value="Unassembled WGS sequence"/>
</dbReference>
<evidence type="ECO:0000313" key="5">
    <source>
        <dbReference type="Proteomes" id="UP000030012"/>
    </source>
</evidence>
<gene>
    <name evidence="4" type="ORF">Z968_12990</name>
</gene>
<dbReference type="GO" id="GO:0003677">
    <property type="term" value="F:DNA binding"/>
    <property type="evidence" value="ECO:0007669"/>
    <property type="project" value="InterPro"/>
</dbReference>
<dbReference type="InterPro" id="IPR002559">
    <property type="entry name" value="Transposase_11"/>
</dbReference>
<evidence type="ECO:0000259" key="2">
    <source>
        <dbReference type="Pfam" id="PF01609"/>
    </source>
</evidence>
<dbReference type="Pfam" id="PF01609">
    <property type="entry name" value="DDE_Tnp_1"/>
    <property type="match status" value="1"/>
</dbReference>
<dbReference type="OrthoDB" id="2015878at2"/>
<feature type="region of interest" description="Disordered" evidence="1">
    <location>
        <begin position="144"/>
        <end position="168"/>
    </location>
</feature>
<sequence length="425" mass="48714">MYQRQELLNLIDLFTPQNLIDFYSNLFDNLNLSNFQEYLPSKFGPKGFSRHALLRAFIVMKCEKFALLTDLKDFLNNNLKIAHLCGFDILKPLPSYTVFQRFIKNLSNDTLKEIFKNQVLELKKLGVISPEFVSLDSTPIKANTKQNNPKSFTKSKFKKSNQPKSDKDCKLGVHSASNEITEKNFEYYWGYKNFVLCDAISGLPIDEITTTAEKADISMQIPFLTQTNQWFNLNGTYFIADKGFDSKANHNFIKNYLHGLAFIARNKRGTKKPNTLPTGNPICEAGLAMHKDGRQYLKDSIKQKFCCPFRTSKDDTKCPCNHQKYFNGKRNRGCVKYKSIGTDYRASINTESLFFKKIYSLRTESERYNSRLKKLNLENAFVRNMNSVANLTTLGHICLLTSSLTAIKLNQPDKTKSLTGLKRSA</sequence>
<evidence type="ECO:0000313" key="4">
    <source>
        <dbReference type="EMBL" id="KGM92844.1"/>
    </source>
</evidence>
<dbReference type="Pfam" id="PF05598">
    <property type="entry name" value="DUF772"/>
    <property type="match status" value="1"/>
</dbReference>
<dbReference type="GO" id="GO:0006313">
    <property type="term" value="P:DNA transposition"/>
    <property type="evidence" value="ECO:0007669"/>
    <property type="project" value="InterPro"/>
</dbReference>
<organism evidence="4 5">
    <name type="scientific">Clostridium novyi A str. 4552</name>
    <dbReference type="NCBI Taxonomy" id="1444289"/>
    <lineage>
        <taxon>Bacteria</taxon>
        <taxon>Bacillati</taxon>
        <taxon>Bacillota</taxon>
        <taxon>Clostridia</taxon>
        <taxon>Eubacteriales</taxon>
        <taxon>Clostridiaceae</taxon>
        <taxon>Clostridium</taxon>
    </lineage>
</organism>
<dbReference type="AlphaFoldDB" id="A0A0A0HUI4"/>
<dbReference type="RefSeq" id="WP_039256339.1">
    <property type="nucleotide sequence ID" value="NZ_JENJ01000117.1"/>
</dbReference>
<dbReference type="InterPro" id="IPR008490">
    <property type="entry name" value="Transposase_InsH_N"/>
</dbReference>
<reference evidence="4 5" key="1">
    <citation type="submission" date="2014-01" db="EMBL/GenBank/DDBJ databases">
        <title>Plasmidome dynamics in the species complex Clostridium novyi sensu lato converts strains of independent lineages into distinctly different pathogens.</title>
        <authorList>
            <person name="Skarin H."/>
            <person name="Segerman B."/>
        </authorList>
    </citation>
    <scope>NUCLEOTIDE SEQUENCE [LARGE SCALE GENOMIC DNA]</scope>
    <source>
        <strain evidence="4 5">4552</strain>
    </source>
</reference>
<name>A0A0A0HUI4_CLONO</name>
<feature type="domain" description="Transposase IS4-like" evidence="2">
    <location>
        <begin position="131"/>
        <end position="399"/>
    </location>
</feature>
<evidence type="ECO:0000259" key="3">
    <source>
        <dbReference type="Pfam" id="PF05598"/>
    </source>
</evidence>
<proteinExistence type="predicted"/>
<evidence type="ECO:0000256" key="1">
    <source>
        <dbReference type="SAM" id="MobiDB-lite"/>
    </source>
</evidence>